<keyword evidence="2 7" id="KW-0813">Transport</keyword>
<feature type="transmembrane region" description="Helical" evidence="7">
    <location>
        <begin position="12"/>
        <end position="31"/>
    </location>
</feature>
<dbReference type="EMBL" id="QDKM01000012">
    <property type="protein sequence ID" value="PVH27481.1"/>
    <property type="molecule type" value="Genomic_DNA"/>
</dbReference>
<reference evidence="9 10" key="1">
    <citation type="submission" date="2018-04" db="EMBL/GenBank/DDBJ databases">
        <title>Pararhodobacter oceanense sp. nov., isolated from marine intertidal sediment.</title>
        <authorList>
            <person name="Wang X.-L."/>
            <person name="Du Z.-J."/>
        </authorList>
    </citation>
    <scope>NUCLEOTIDE SEQUENCE [LARGE SCALE GENOMIC DNA]</scope>
    <source>
        <strain evidence="9 10">AM505</strain>
    </source>
</reference>
<dbReference type="RefSeq" id="WP_116559742.1">
    <property type="nucleotide sequence ID" value="NZ_QDKM01000012.1"/>
</dbReference>
<accession>A0A2T8HPV8</accession>
<dbReference type="CDD" id="cd06261">
    <property type="entry name" value="TM_PBP2"/>
    <property type="match status" value="1"/>
</dbReference>
<keyword evidence="3" id="KW-1003">Cell membrane</keyword>
<dbReference type="GO" id="GO:0005886">
    <property type="term" value="C:plasma membrane"/>
    <property type="evidence" value="ECO:0007669"/>
    <property type="project" value="UniProtKB-SubCell"/>
</dbReference>
<dbReference type="PANTHER" id="PTHR43163:SF6">
    <property type="entry name" value="DIPEPTIDE TRANSPORT SYSTEM PERMEASE PROTEIN DPPB-RELATED"/>
    <property type="match status" value="1"/>
</dbReference>
<evidence type="ECO:0000256" key="7">
    <source>
        <dbReference type="RuleBase" id="RU363032"/>
    </source>
</evidence>
<proteinExistence type="inferred from homology"/>
<evidence type="ECO:0000256" key="6">
    <source>
        <dbReference type="ARBA" id="ARBA00023136"/>
    </source>
</evidence>
<feature type="transmembrane region" description="Helical" evidence="7">
    <location>
        <begin position="177"/>
        <end position="200"/>
    </location>
</feature>
<evidence type="ECO:0000256" key="4">
    <source>
        <dbReference type="ARBA" id="ARBA00022692"/>
    </source>
</evidence>
<dbReference type="Pfam" id="PF00528">
    <property type="entry name" value="BPD_transp_1"/>
    <property type="match status" value="1"/>
</dbReference>
<evidence type="ECO:0000313" key="10">
    <source>
        <dbReference type="Proteomes" id="UP000245911"/>
    </source>
</evidence>
<evidence type="ECO:0000256" key="2">
    <source>
        <dbReference type="ARBA" id="ARBA00022448"/>
    </source>
</evidence>
<keyword evidence="4 7" id="KW-0812">Transmembrane</keyword>
<dbReference type="Gene3D" id="1.10.3720.10">
    <property type="entry name" value="MetI-like"/>
    <property type="match status" value="1"/>
</dbReference>
<dbReference type="SUPFAM" id="SSF161098">
    <property type="entry name" value="MetI-like"/>
    <property type="match status" value="1"/>
</dbReference>
<protein>
    <submittedName>
        <fullName evidence="9">ABC transporter permease</fullName>
    </submittedName>
</protein>
<comment type="subcellular location">
    <subcellularLocation>
        <location evidence="1 7">Cell membrane</location>
        <topology evidence="1 7">Multi-pass membrane protein</topology>
    </subcellularLocation>
</comment>
<feature type="transmembrane region" description="Helical" evidence="7">
    <location>
        <begin position="221"/>
        <end position="240"/>
    </location>
</feature>
<dbReference type="OrthoDB" id="7834831at2"/>
<organism evidence="9 10">
    <name type="scientific">Pararhodobacter oceanensis</name>
    <dbReference type="NCBI Taxonomy" id="2172121"/>
    <lineage>
        <taxon>Bacteria</taxon>
        <taxon>Pseudomonadati</taxon>
        <taxon>Pseudomonadota</taxon>
        <taxon>Alphaproteobacteria</taxon>
        <taxon>Rhodobacterales</taxon>
        <taxon>Paracoccaceae</taxon>
        <taxon>Pararhodobacter</taxon>
    </lineage>
</organism>
<evidence type="ECO:0000256" key="3">
    <source>
        <dbReference type="ARBA" id="ARBA00022475"/>
    </source>
</evidence>
<evidence type="ECO:0000256" key="5">
    <source>
        <dbReference type="ARBA" id="ARBA00022989"/>
    </source>
</evidence>
<feature type="transmembrane region" description="Helical" evidence="7">
    <location>
        <begin position="104"/>
        <end position="126"/>
    </location>
</feature>
<dbReference type="PANTHER" id="PTHR43163">
    <property type="entry name" value="DIPEPTIDE TRANSPORT SYSTEM PERMEASE PROTEIN DPPB-RELATED"/>
    <property type="match status" value="1"/>
</dbReference>
<dbReference type="AlphaFoldDB" id="A0A2T8HPV8"/>
<dbReference type="InterPro" id="IPR000515">
    <property type="entry name" value="MetI-like"/>
</dbReference>
<comment type="similarity">
    <text evidence="7">Belongs to the binding-protein-dependent transport system permease family.</text>
</comment>
<evidence type="ECO:0000259" key="8">
    <source>
        <dbReference type="PROSITE" id="PS50928"/>
    </source>
</evidence>
<comment type="caution">
    <text evidence="9">The sequence shown here is derived from an EMBL/GenBank/DDBJ whole genome shotgun (WGS) entry which is preliminary data.</text>
</comment>
<dbReference type="InterPro" id="IPR035906">
    <property type="entry name" value="MetI-like_sf"/>
</dbReference>
<dbReference type="GO" id="GO:0071916">
    <property type="term" value="F:dipeptide transmembrane transporter activity"/>
    <property type="evidence" value="ECO:0007669"/>
    <property type="project" value="TreeGrafter"/>
</dbReference>
<dbReference type="Proteomes" id="UP000245911">
    <property type="component" value="Unassembled WGS sequence"/>
</dbReference>
<keyword evidence="5 7" id="KW-1133">Transmembrane helix</keyword>
<feature type="transmembrane region" description="Helical" evidence="7">
    <location>
        <begin position="278"/>
        <end position="296"/>
    </location>
</feature>
<feature type="transmembrane region" description="Helical" evidence="7">
    <location>
        <begin position="138"/>
        <end position="157"/>
    </location>
</feature>
<keyword evidence="10" id="KW-1185">Reference proteome</keyword>
<evidence type="ECO:0000256" key="1">
    <source>
        <dbReference type="ARBA" id="ARBA00004651"/>
    </source>
</evidence>
<feature type="domain" description="ABC transmembrane type-1" evidence="8">
    <location>
        <begin position="99"/>
        <end position="294"/>
    </location>
</feature>
<name>A0A2T8HPV8_9RHOB</name>
<gene>
    <name evidence="9" type="ORF">DDE20_17070</name>
</gene>
<keyword evidence="6 7" id="KW-0472">Membrane</keyword>
<sequence length="308" mass="33258">MSATQTLQDIGRLALSWLAVCAAAFVLLRLMPGDPVEVFLAHVNIQSGPDIAAEYRAQWGLDRSIGAQFLRWLLGFVTLDWGVSFETGRSVAAEFSARLPYSMAIGFGGMALAVCLGFMLGFYAAHRHGGWADRGSRLLAVAGQTLPAFAVGLVLLWVLGVQLRWINAFGGGALERILLPTLLVAFFSIGSIARLTRAGFMEVKTSPYYRTALAKGRSEIAALWHHGFAAGGLTLIAGLAPELAWIVGGTATAEIVFGVPGLSERVVQAVNQRDYAVLQPYIALVAIWIMLVLNGGRMLRKFWDPRLV</sequence>
<evidence type="ECO:0000313" key="9">
    <source>
        <dbReference type="EMBL" id="PVH27481.1"/>
    </source>
</evidence>
<dbReference type="PROSITE" id="PS50928">
    <property type="entry name" value="ABC_TM1"/>
    <property type="match status" value="1"/>
</dbReference>